<dbReference type="AlphaFoldDB" id="A0A2K9NXG4"/>
<dbReference type="Proteomes" id="UP000235584">
    <property type="component" value="Chromosome"/>
</dbReference>
<keyword evidence="9" id="KW-1185">Reference proteome</keyword>
<keyword evidence="5" id="KW-0560">Oxidoreductase</keyword>
<dbReference type="Pfam" id="PF16870">
    <property type="entry name" value="OxoGdeHyase_C"/>
    <property type="match status" value="1"/>
</dbReference>
<organism evidence="8 9">
    <name type="scientific">Bacteriovorax stolpii</name>
    <name type="common">Bdellovibrio stolpii</name>
    <dbReference type="NCBI Taxonomy" id="960"/>
    <lineage>
        <taxon>Bacteria</taxon>
        <taxon>Pseudomonadati</taxon>
        <taxon>Bdellovibrionota</taxon>
        <taxon>Bacteriovoracia</taxon>
        <taxon>Bacteriovoracales</taxon>
        <taxon>Bacteriovoracaceae</taxon>
        <taxon>Bacteriovorax</taxon>
    </lineage>
</organism>
<accession>A0A2K9NXG4</accession>
<dbReference type="InterPro" id="IPR029061">
    <property type="entry name" value="THDP-binding"/>
</dbReference>
<dbReference type="InterPro" id="IPR042179">
    <property type="entry name" value="KGD_C_sf"/>
</dbReference>
<dbReference type="Pfam" id="PF02779">
    <property type="entry name" value="Transket_pyr"/>
    <property type="match status" value="1"/>
</dbReference>
<dbReference type="GO" id="GO:0030976">
    <property type="term" value="F:thiamine pyrophosphate binding"/>
    <property type="evidence" value="ECO:0007669"/>
    <property type="project" value="InterPro"/>
</dbReference>
<feature type="domain" description="Transketolase-like pyrimidine-binding" evidence="7">
    <location>
        <begin position="574"/>
        <end position="767"/>
    </location>
</feature>
<evidence type="ECO:0000256" key="5">
    <source>
        <dbReference type="ARBA" id="ARBA00023002"/>
    </source>
</evidence>
<dbReference type="GO" id="GO:0004591">
    <property type="term" value="F:oxoglutarate dehydrogenase (succinyl-transferring) activity"/>
    <property type="evidence" value="ECO:0007669"/>
    <property type="project" value="UniProtKB-EC"/>
</dbReference>
<evidence type="ECO:0000256" key="4">
    <source>
        <dbReference type="ARBA" id="ARBA00012280"/>
    </source>
</evidence>
<evidence type="ECO:0000256" key="1">
    <source>
        <dbReference type="ARBA" id="ARBA00001964"/>
    </source>
</evidence>
<evidence type="ECO:0000313" key="9">
    <source>
        <dbReference type="Proteomes" id="UP000235584"/>
    </source>
</evidence>
<dbReference type="Pfam" id="PF16078">
    <property type="entry name" value="2-oxogl_dehyd_N"/>
    <property type="match status" value="1"/>
</dbReference>
<sequence>MFDFSHLSSSDISFIDSLYDTYRTNPESVDESWQRFFQGFEFQGAGFGTSGTSGEGISDQKLRAEFNVFRLIQSFRTRGHLLADTNPIRPRRDRKARISLEEYGLSDADRKTVFQCGEFLGIGPATLDQILDHMKEIYCGKIGFQYMHSNNTDVRRFMREKIESTAKKINLPVEKKKRILEKLNEANVFENFLQTKYIGQKRFSLEGGEATIPALDAIINKSAELGAQEFVIGMAHRGRLNVLANIVGKTYEYIFTEFEGGSEEEKSGQAGDVKYHKGFTSIKKATNGKEVFVKLLPNPSHLETVDPIVVGYCRALQDNHYNGDMNKVIPIQIHGDAAVAGQGIVYETVQMSKLKAYNVGGSIHLVINNQIGFTTDIEDARSSQYCVSIAKTIEVPIIQVNGDDPEAVVYAIELAVEFRQKFNEDIFVDIVCYRKYGHNEGDEPRYTQPHLYGLITKHKNPRELYIDYLLSKGEIEAKLATEMMEAYKQLLSDRFNNVRQNEIPKKGKGPHKDWEGLEFAGPDAFDESPATGVKREALDKVMKALLHVPQGMELMKKTQKILDDRKEFYEGDKLDWSLGELLAYGTLADEGHPLRFTGEDVIRGTFSHRQAKIFDDRTNESYCGLENISPSQGKISIYNSLLSEYAVLGFEYGYAWGNPKALTIWEAQFGDFVNGAQIMIDQYISSAEAKWQRMNGLVMLLPHGHEGAGPEHSSARPERFLQLAADDNMVVANCTTPANMFHLLRRQVKWTFRKPTIVMTPKSLLRDPRASSTRDELVNGKFQEVIDDPNTGKKVSRVILCTGKIYYDLYEKKIADKRDDVAIVRVEQLYPLPEKKLAKILEKYKGAEPVWVQEEPKNQGYWTFLLRYDQFRNLRLISRKSLASPATGFSNVHKKEQADIIANAFSK</sequence>
<dbReference type="SMART" id="SM00861">
    <property type="entry name" value="Transket_pyr"/>
    <property type="match status" value="1"/>
</dbReference>
<dbReference type="Gene3D" id="1.10.287.1150">
    <property type="entry name" value="TPP helical domain"/>
    <property type="match status" value="1"/>
</dbReference>
<dbReference type="InterPro" id="IPR031717">
    <property type="entry name" value="ODO-1/KGD_C"/>
</dbReference>
<evidence type="ECO:0000256" key="3">
    <source>
        <dbReference type="ARBA" id="ARBA00006936"/>
    </source>
</evidence>
<proteinExistence type="inferred from homology"/>
<comment type="cofactor">
    <cofactor evidence="1">
        <name>thiamine diphosphate</name>
        <dbReference type="ChEBI" id="CHEBI:58937"/>
    </cofactor>
</comment>
<dbReference type="PANTHER" id="PTHR23152">
    <property type="entry name" value="2-OXOGLUTARATE DEHYDROGENASE"/>
    <property type="match status" value="1"/>
</dbReference>
<keyword evidence="6" id="KW-0786">Thiamine pyrophosphate</keyword>
<evidence type="ECO:0000259" key="7">
    <source>
        <dbReference type="SMART" id="SM00861"/>
    </source>
</evidence>
<protein>
    <recommendedName>
        <fullName evidence="4">oxoglutarate dehydrogenase (succinyl-transferring)</fullName>
        <ecNumber evidence="4">1.2.4.2</ecNumber>
    </recommendedName>
</protein>
<comment type="similarity">
    <text evidence="3">Belongs to the alpha-ketoglutarate dehydrogenase family.</text>
</comment>
<dbReference type="EC" id="1.2.4.2" evidence="4"/>
<dbReference type="GO" id="GO:0006099">
    <property type="term" value="P:tricarboxylic acid cycle"/>
    <property type="evidence" value="ECO:0007669"/>
    <property type="project" value="TreeGrafter"/>
</dbReference>
<dbReference type="SUPFAM" id="SSF52518">
    <property type="entry name" value="Thiamin diphosphate-binding fold (THDP-binding)"/>
    <property type="match status" value="2"/>
</dbReference>
<dbReference type="EMBL" id="CP025704">
    <property type="protein sequence ID" value="AUO00210.1"/>
    <property type="molecule type" value="Genomic_DNA"/>
</dbReference>
<dbReference type="KEGG" id="bsto:C0V70_12135"/>
<dbReference type="Gene3D" id="3.40.50.970">
    <property type="match status" value="1"/>
</dbReference>
<evidence type="ECO:0000256" key="6">
    <source>
        <dbReference type="ARBA" id="ARBA00023052"/>
    </source>
</evidence>
<dbReference type="CDD" id="cd02016">
    <property type="entry name" value="TPP_E1_OGDC_like"/>
    <property type="match status" value="1"/>
</dbReference>
<evidence type="ECO:0000313" key="8">
    <source>
        <dbReference type="EMBL" id="AUO00210.1"/>
    </source>
</evidence>
<dbReference type="Pfam" id="PF00676">
    <property type="entry name" value="E1_dh"/>
    <property type="match status" value="1"/>
</dbReference>
<dbReference type="InterPro" id="IPR032106">
    <property type="entry name" value="2-oxogl_dehyd_N"/>
</dbReference>
<dbReference type="Gene3D" id="3.40.50.11610">
    <property type="entry name" value="Multifunctional 2-oxoglutarate metabolism enzyme, C-terminal domain"/>
    <property type="match status" value="1"/>
</dbReference>
<name>A0A2K9NXG4_BACTC</name>
<dbReference type="InterPro" id="IPR001017">
    <property type="entry name" value="DH_E1"/>
</dbReference>
<dbReference type="NCBIfam" id="TIGR00239">
    <property type="entry name" value="2oxo_dh_E1"/>
    <property type="match status" value="1"/>
</dbReference>
<dbReference type="InterPro" id="IPR005475">
    <property type="entry name" value="Transketolase-like_Pyr-bd"/>
</dbReference>
<comment type="function">
    <text evidence="2">E1 component of the 2-oxoglutarate dehydrogenase (OGDH) complex which catalyzes the decarboxylation of 2-oxoglutarate, the first step in the conversion of 2-oxoglutarate to succinyl-CoA and CO(2).</text>
</comment>
<dbReference type="GO" id="GO:0045252">
    <property type="term" value="C:oxoglutarate dehydrogenase complex"/>
    <property type="evidence" value="ECO:0007669"/>
    <property type="project" value="TreeGrafter"/>
</dbReference>
<dbReference type="PIRSF" id="PIRSF000157">
    <property type="entry name" value="Oxoglu_dh_E1"/>
    <property type="match status" value="1"/>
</dbReference>
<reference evidence="8 9" key="1">
    <citation type="submission" date="2018-01" db="EMBL/GenBank/DDBJ databases">
        <title>Complete genome sequence of Bacteriovorax stolpii DSM12778.</title>
        <authorList>
            <person name="Tang B."/>
            <person name="Chang J."/>
        </authorList>
    </citation>
    <scope>NUCLEOTIDE SEQUENCE [LARGE SCALE GENOMIC DNA]</scope>
    <source>
        <strain evidence="8 9">DSM 12778</strain>
    </source>
</reference>
<dbReference type="NCBIfam" id="NF008907">
    <property type="entry name" value="PRK12270.1"/>
    <property type="match status" value="1"/>
</dbReference>
<dbReference type="Gene3D" id="3.40.50.12470">
    <property type="match status" value="1"/>
</dbReference>
<evidence type="ECO:0000256" key="2">
    <source>
        <dbReference type="ARBA" id="ARBA00003906"/>
    </source>
</evidence>
<dbReference type="OrthoDB" id="5287108at2"/>
<dbReference type="GO" id="GO:0005829">
    <property type="term" value="C:cytosol"/>
    <property type="evidence" value="ECO:0007669"/>
    <property type="project" value="TreeGrafter"/>
</dbReference>
<dbReference type="NCBIfam" id="NF006914">
    <property type="entry name" value="PRK09404.1"/>
    <property type="match status" value="1"/>
</dbReference>
<gene>
    <name evidence="8" type="ORF">C0V70_12135</name>
</gene>
<dbReference type="InterPro" id="IPR011603">
    <property type="entry name" value="2oxoglutarate_DH_E1"/>
</dbReference>
<dbReference type="PANTHER" id="PTHR23152:SF4">
    <property type="entry name" value="2-OXOADIPATE DEHYDROGENASE COMPLEX COMPONENT E1"/>
    <property type="match status" value="1"/>
</dbReference>